<dbReference type="GO" id="GO:0004736">
    <property type="term" value="F:pyruvate carboxylase activity"/>
    <property type="evidence" value="ECO:0007669"/>
    <property type="project" value="TreeGrafter"/>
</dbReference>
<dbReference type="GO" id="GO:0006094">
    <property type="term" value="P:gluconeogenesis"/>
    <property type="evidence" value="ECO:0007669"/>
    <property type="project" value="TreeGrafter"/>
</dbReference>
<dbReference type="SUPFAM" id="SSF52440">
    <property type="entry name" value="PreATP-grasp domain"/>
    <property type="match status" value="1"/>
</dbReference>
<sequence length="143" mass="15831">MAGIAPAAPQQPLTFNDVFEEEDIDEPKEANTVHHIRANSSIMHVKKILVANRGEIPIRAHELSLHTVAVFSYEDRLSMHRQKADEAYVIGKRGQYTPVGAYLAGDEIIKIAVEHGVQMIHPGYGFLSENAEFARSVEKAGLI</sequence>
<dbReference type="GO" id="GO:0005737">
    <property type="term" value="C:cytoplasm"/>
    <property type="evidence" value="ECO:0007669"/>
    <property type="project" value="TreeGrafter"/>
</dbReference>
<dbReference type="InterPro" id="IPR011764">
    <property type="entry name" value="Biotin_carboxylation_dom"/>
</dbReference>
<dbReference type="GO" id="GO:0005524">
    <property type="term" value="F:ATP binding"/>
    <property type="evidence" value="ECO:0007669"/>
    <property type="project" value="UniProtKB-KW"/>
</dbReference>
<dbReference type="Pfam" id="PF00289">
    <property type="entry name" value="Biotin_carb_N"/>
    <property type="match status" value="1"/>
</dbReference>
<name>A0A8H5A5X7_FUSOX</name>
<dbReference type="Gene3D" id="3.40.50.20">
    <property type="match status" value="1"/>
</dbReference>
<keyword evidence="1" id="KW-0436">Ligase</keyword>
<feature type="domain" description="Biotin carboxylation" evidence="4">
    <location>
        <begin position="44"/>
        <end position="143"/>
    </location>
</feature>
<evidence type="ECO:0000256" key="2">
    <source>
        <dbReference type="ARBA" id="ARBA00022741"/>
    </source>
</evidence>
<dbReference type="AlphaFoldDB" id="A0A8H5A5X7"/>
<dbReference type="PANTHER" id="PTHR43778">
    <property type="entry name" value="PYRUVATE CARBOXYLASE"/>
    <property type="match status" value="1"/>
</dbReference>
<organism evidence="5 6">
    <name type="scientific">Fusarium oxysporum</name>
    <name type="common">Fusarium vascular wilt</name>
    <dbReference type="NCBI Taxonomy" id="5507"/>
    <lineage>
        <taxon>Eukaryota</taxon>
        <taxon>Fungi</taxon>
        <taxon>Dikarya</taxon>
        <taxon>Ascomycota</taxon>
        <taxon>Pezizomycotina</taxon>
        <taxon>Sordariomycetes</taxon>
        <taxon>Hypocreomycetidae</taxon>
        <taxon>Hypocreales</taxon>
        <taxon>Nectriaceae</taxon>
        <taxon>Fusarium</taxon>
        <taxon>Fusarium oxysporum species complex</taxon>
    </lineage>
</organism>
<evidence type="ECO:0000259" key="4">
    <source>
        <dbReference type="PROSITE" id="PS50979"/>
    </source>
</evidence>
<evidence type="ECO:0000256" key="3">
    <source>
        <dbReference type="ARBA" id="ARBA00022840"/>
    </source>
</evidence>
<dbReference type="InterPro" id="IPR016185">
    <property type="entry name" value="PreATP-grasp_dom_sf"/>
</dbReference>
<protein>
    <recommendedName>
        <fullName evidence="4">Biotin carboxylation domain-containing protein</fullName>
    </recommendedName>
</protein>
<dbReference type="PROSITE" id="PS50979">
    <property type="entry name" value="BC"/>
    <property type="match status" value="1"/>
</dbReference>
<keyword evidence="2" id="KW-0547">Nucleotide-binding</keyword>
<dbReference type="Proteomes" id="UP000558688">
    <property type="component" value="Unassembled WGS sequence"/>
</dbReference>
<evidence type="ECO:0000313" key="6">
    <source>
        <dbReference type="Proteomes" id="UP000558688"/>
    </source>
</evidence>
<dbReference type="InterPro" id="IPR005481">
    <property type="entry name" value="BC-like_N"/>
</dbReference>
<evidence type="ECO:0000313" key="5">
    <source>
        <dbReference type="EMBL" id="KAF5258655.1"/>
    </source>
</evidence>
<reference evidence="5" key="1">
    <citation type="submission" date="2020-02" db="EMBL/GenBank/DDBJ databases">
        <title>Identification and distribution of gene clusters putatively required for synthesis of sphingolipid metabolism inhibitors in phylogenetically diverse species of the filamentous fungus Fusarium.</title>
        <authorList>
            <person name="Kim H.-S."/>
            <person name="Busman M."/>
            <person name="Brown D.W."/>
            <person name="Divon H."/>
            <person name="Uhlig S."/>
            <person name="Proctor R.H."/>
        </authorList>
    </citation>
    <scope>NUCLEOTIDE SEQUENCE [LARGE SCALE GENOMIC DNA]</scope>
    <source>
        <strain evidence="5">NRRL 39464</strain>
    </source>
</reference>
<keyword evidence="3" id="KW-0067">ATP-binding</keyword>
<proteinExistence type="predicted"/>
<comment type="caution">
    <text evidence="5">The sequence shown here is derived from an EMBL/GenBank/DDBJ whole genome shotgun (WGS) entry which is preliminary data.</text>
</comment>
<evidence type="ECO:0000256" key="1">
    <source>
        <dbReference type="ARBA" id="ARBA00022598"/>
    </source>
</evidence>
<gene>
    <name evidence="5" type="ORF">FOXYS1_10758</name>
</gene>
<feature type="non-terminal residue" evidence="5">
    <location>
        <position position="1"/>
    </location>
</feature>
<dbReference type="EMBL" id="JAAFOW010001934">
    <property type="protein sequence ID" value="KAF5258655.1"/>
    <property type="molecule type" value="Genomic_DNA"/>
</dbReference>
<dbReference type="PANTHER" id="PTHR43778:SF2">
    <property type="entry name" value="PYRUVATE CARBOXYLASE, MITOCHONDRIAL"/>
    <property type="match status" value="1"/>
</dbReference>
<dbReference type="InterPro" id="IPR055268">
    <property type="entry name" value="PCB-like"/>
</dbReference>
<accession>A0A8H5A5X7</accession>